<comment type="caution">
    <text evidence="2">The sequence shown here is derived from an EMBL/GenBank/DDBJ whole genome shotgun (WGS) entry which is preliminary data.</text>
</comment>
<keyword evidence="3" id="KW-1185">Reference proteome</keyword>
<sequence length="80" mass="8729">MSEPKKRKGGLLNALIDKDGIKTEVTLTITNQTATKVVLTLLISGISLIVIAKLLKEVFPSKELTAIRSEVSKIKNILIK</sequence>
<name>A0ABV9HVG4_9FLAO</name>
<evidence type="ECO:0000313" key="3">
    <source>
        <dbReference type="Proteomes" id="UP001596043"/>
    </source>
</evidence>
<reference evidence="3" key="1">
    <citation type="journal article" date="2019" name="Int. J. Syst. Evol. Microbiol.">
        <title>The Global Catalogue of Microorganisms (GCM) 10K type strain sequencing project: providing services to taxonomists for standard genome sequencing and annotation.</title>
        <authorList>
            <consortium name="The Broad Institute Genomics Platform"/>
            <consortium name="The Broad Institute Genome Sequencing Center for Infectious Disease"/>
            <person name="Wu L."/>
            <person name="Ma J."/>
        </authorList>
    </citation>
    <scope>NUCLEOTIDE SEQUENCE [LARGE SCALE GENOMIC DNA]</scope>
    <source>
        <strain evidence="3">YJ-61-S</strain>
    </source>
</reference>
<keyword evidence="1" id="KW-1133">Transmembrane helix</keyword>
<organism evidence="2 3">
    <name type="scientific">Dokdonia ponticola</name>
    <dbReference type="NCBI Taxonomy" id="2041041"/>
    <lineage>
        <taxon>Bacteria</taxon>
        <taxon>Pseudomonadati</taxon>
        <taxon>Bacteroidota</taxon>
        <taxon>Flavobacteriia</taxon>
        <taxon>Flavobacteriales</taxon>
        <taxon>Flavobacteriaceae</taxon>
        <taxon>Dokdonia</taxon>
    </lineage>
</organism>
<dbReference type="EMBL" id="JBHSFV010000002">
    <property type="protein sequence ID" value="MFC4633498.1"/>
    <property type="molecule type" value="Genomic_DNA"/>
</dbReference>
<gene>
    <name evidence="2" type="ORF">ACFO3O_06245</name>
</gene>
<feature type="transmembrane region" description="Helical" evidence="1">
    <location>
        <begin position="37"/>
        <end position="55"/>
    </location>
</feature>
<proteinExistence type="predicted"/>
<keyword evidence="1" id="KW-0812">Transmembrane</keyword>
<accession>A0ABV9HVG4</accession>
<evidence type="ECO:0000313" key="2">
    <source>
        <dbReference type="EMBL" id="MFC4633498.1"/>
    </source>
</evidence>
<evidence type="ECO:0000256" key="1">
    <source>
        <dbReference type="SAM" id="Phobius"/>
    </source>
</evidence>
<keyword evidence="1" id="KW-0472">Membrane</keyword>
<dbReference type="RefSeq" id="WP_379977705.1">
    <property type="nucleotide sequence ID" value="NZ_JBHSFV010000002.1"/>
</dbReference>
<protein>
    <submittedName>
        <fullName evidence="2">Uncharacterized protein</fullName>
    </submittedName>
</protein>
<dbReference type="Proteomes" id="UP001596043">
    <property type="component" value="Unassembled WGS sequence"/>
</dbReference>